<proteinExistence type="predicted"/>
<protein>
    <submittedName>
        <fullName evidence="1">13369_t:CDS:1</fullName>
    </submittedName>
</protein>
<sequence>MSEALEHAKIQFNNSPSFYPTLSDNNHDNYNNDSDSFSQTQSFLNGGAQTVMSTTTNATASMLPPDHANINFKPNTTAITKVTKLKLHVSLDSTIYTAGGILTGRLELISTTSKSLKLGEISCELTAYEELNTRECTASQSFLSSRLVFQSSTLPPSNAVHGPPDNGYWTAKKGKTTFPFSFKIPIDAPSSMEYGSSAYLRYVVTGVVRFSTNNKEDMMFKSKEAFVVEAWDGYNPLYKQPVEAVNMKQLWMGGSGAVMLESTLAETLFQSGGNISVKVRVKNDTKRRVQGLKVSITQRLLILANKVKKEIDQVKIVGETVCEEWFKSKDFLFDCGEDRSTIVHINVPKNVRTIRNTALFEVVCYVVVSLYLGPFTKDLSVQLPVYIAHSASLQPPPVTDTDLNRFPNHYNMMDESADFFIEDIRQDDNEILEYVPSPVSIPSKKGARVLPWTNGEDEGYHGHHSPPKNSFGSGVFGSASPKKLSSLASSFLGRPKQMSPSSPSKLIAKSPPLAPASPYAYIPAIERVRYLSFSTQEQGEIQKRPYTPPQGNGVNGSGVYSGSQTSEYEFNAPQQPAKKVQKWLENQDTSNPSDSSSVMTSSLPETAEQSATSAASPWSHLNRTQEIVSVSPKSQTSKLVSQNPIAIPVQNASKLPDNTFQRSNSIVSSPPGPSGLTLLIKKGSLTPSILDNTFEKKSTEIIGDPILGRKARSREDEEGSIVIVDEDNIPKSDFLQVPGAEQTRPKIPPVPNRGAIGNLSALFRWGGSWIGYGNEDPNINNDERPHKALPLHPEYATDTTKARAIKVDEVMNIVQDSQSIFDAEVRSEIMDDKFAKEKPRKALPPPPEDATNTKKARAIKVSQVVNIAKNGQDIFNAEIASTDTDNDNSQTTSVPIIPVAQEIQMPRPRRNLPPIPTNSPPPQVRAPANILTETYDPVNKSEIVSATVENEIALSSSAGATLEINVRSTSPPIPPKPLKLSASPPIPPKPSKLVSSPPKHPKSTAMTPSQNVPKEPIVGSPGQKKLGFTAYNAMSPPVVQGGKPNNASPPSKQSGFNVPRKPVSQNNVMKIEDQDVNTDTNRDNHVEDVSKISVLTDNVPLIGPSPNVNSDEISIVPSKVEESRDVDKDPFGEITIPSELISTSPPKKVSMPTITTAPIPATNLTRKKTFSQHKLKPMLPTLPQTTPTNTNIENMIIDEEAVNDETSKFSSSPISQYSKITSTPTTYVNTTIAKPIVVAPSIQKNNNIENSNSKTALKKDGKNKKLENDDEGRLTNKITEPPKQVLSPRLQEYINKYNKATSDK</sequence>
<name>A0ACA9KDT1_9GLOM</name>
<gene>
    <name evidence="1" type="ORF">ACOLOM_LOCUS1434</name>
</gene>
<comment type="caution">
    <text evidence="1">The sequence shown here is derived from an EMBL/GenBank/DDBJ whole genome shotgun (WGS) entry which is preliminary data.</text>
</comment>
<organism evidence="1 2">
    <name type="scientific">Acaulospora colombiana</name>
    <dbReference type="NCBI Taxonomy" id="27376"/>
    <lineage>
        <taxon>Eukaryota</taxon>
        <taxon>Fungi</taxon>
        <taxon>Fungi incertae sedis</taxon>
        <taxon>Mucoromycota</taxon>
        <taxon>Glomeromycotina</taxon>
        <taxon>Glomeromycetes</taxon>
        <taxon>Diversisporales</taxon>
        <taxon>Acaulosporaceae</taxon>
        <taxon>Acaulospora</taxon>
    </lineage>
</organism>
<reference evidence="1" key="1">
    <citation type="submission" date="2021-06" db="EMBL/GenBank/DDBJ databases">
        <authorList>
            <person name="Kallberg Y."/>
            <person name="Tangrot J."/>
            <person name="Rosling A."/>
        </authorList>
    </citation>
    <scope>NUCLEOTIDE SEQUENCE</scope>
    <source>
        <strain evidence="1">CL356</strain>
    </source>
</reference>
<evidence type="ECO:0000313" key="2">
    <source>
        <dbReference type="Proteomes" id="UP000789525"/>
    </source>
</evidence>
<accession>A0ACA9KDT1</accession>
<dbReference type="Proteomes" id="UP000789525">
    <property type="component" value="Unassembled WGS sequence"/>
</dbReference>
<evidence type="ECO:0000313" key="1">
    <source>
        <dbReference type="EMBL" id="CAG8467224.1"/>
    </source>
</evidence>
<dbReference type="EMBL" id="CAJVPT010001685">
    <property type="protein sequence ID" value="CAG8467224.1"/>
    <property type="molecule type" value="Genomic_DNA"/>
</dbReference>
<keyword evidence="2" id="KW-1185">Reference proteome</keyword>